<gene>
    <name evidence="1" type="ORF">PHYEVI_LOCUS9206</name>
</gene>
<evidence type="ECO:0000313" key="2">
    <source>
        <dbReference type="Proteomes" id="UP001153712"/>
    </source>
</evidence>
<sequence>MKRPKTLDKLSSLDSWGCKRYLDATELACSLPNMCKLYSRVFQQDRYLYTCSECPQKYPWIRNEFGFD</sequence>
<organism evidence="1 2">
    <name type="scientific">Phyllotreta striolata</name>
    <name type="common">Striped flea beetle</name>
    <name type="synonym">Crioceris striolata</name>
    <dbReference type="NCBI Taxonomy" id="444603"/>
    <lineage>
        <taxon>Eukaryota</taxon>
        <taxon>Metazoa</taxon>
        <taxon>Ecdysozoa</taxon>
        <taxon>Arthropoda</taxon>
        <taxon>Hexapoda</taxon>
        <taxon>Insecta</taxon>
        <taxon>Pterygota</taxon>
        <taxon>Neoptera</taxon>
        <taxon>Endopterygota</taxon>
        <taxon>Coleoptera</taxon>
        <taxon>Polyphaga</taxon>
        <taxon>Cucujiformia</taxon>
        <taxon>Chrysomeloidea</taxon>
        <taxon>Chrysomelidae</taxon>
        <taxon>Galerucinae</taxon>
        <taxon>Alticini</taxon>
        <taxon>Phyllotreta</taxon>
    </lineage>
</organism>
<dbReference type="AlphaFoldDB" id="A0A9N9XQ16"/>
<dbReference type="InterPro" id="IPR052740">
    <property type="entry name" value="CE4"/>
</dbReference>
<dbReference type="EMBL" id="OU900099">
    <property type="protein sequence ID" value="CAG9862902.1"/>
    <property type="molecule type" value="Genomic_DNA"/>
</dbReference>
<proteinExistence type="predicted"/>
<dbReference type="OrthoDB" id="504708at2759"/>
<dbReference type="Proteomes" id="UP001153712">
    <property type="component" value="Chromosome 6"/>
</dbReference>
<reference evidence="1" key="1">
    <citation type="submission" date="2022-01" db="EMBL/GenBank/DDBJ databases">
        <authorList>
            <person name="King R."/>
        </authorList>
    </citation>
    <scope>NUCLEOTIDE SEQUENCE</scope>
</reference>
<protein>
    <submittedName>
        <fullName evidence="1">Uncharacterized protein</fullName>
    </submittedName>
</protein>
<name>A0A9N9XQ16_PHYSR</name>
<keyword evidence="2" id="KW-1185">Reference proteome</keyword>
<dbReference type="PANTHER" id="PTHR45985:SF5">
    <property type="entry name" value="CHITIN AND LDLR BINDING DEACETYLASE 3"/>
    <property type="match status" value="1"/>
</dbReference>
<accession>A0A9N9XQ16</accession>
<evidence type="ECO:0000313" key="1">
    <source>
        <dbReference type="EMBL" id="CAG9862902.1"/>
    </source>
</evidence>
<dbReference type="PANTHER" id="PTHR45985">
    <property type="match status" value="1"/>
</dbReference>